<name>A0A8H3EX26_9LECA</name>
<protein>
    <submittedName>
        <fullName evidence="1">Uncharacterized protein</fullName>
    </submittedName>
</protein>
<sequence length="498" mass="57133">MASFGMLPNELLGSVVEHLQDRKIDDFDIVATQDLQNLRLTCIALRTTVTPILFENMVLDLRLWEPGDDGQSRLITFATHHPELAHHVQRLQLNIPPTVSNVHGFDNFYTEHKLEFKMQYDGWTSEQVSFIHDKLVVPLQDWQDAQFEAVMSKHSFIGDTMLRLPNLRHVEHALSTYYRRFLDGILSEIRDRTGYDLKPFCYSYSSDSCILATISRPDAFAEGFKLITGNLPDSVTSLKLRNVALSQPCPSDDQGLSATLQHLDLELRIPEGWNNESRPYGSVFVEAWRRNLIHLVRLKTLRLSFEDGQGRATDYNSCVKPKYLDDLLIDPTDDGKFISFPHLRSLALTNCSLGICEFLAFATAQSSTLKELEFSRVTFDPSYCPGSWSEIAATCKNALPNLTYLRLAKLITHFARRADAPVREGATPERWNRGVETETAYEWCKRIHGPDEGVKGPKCPWEAEDVIVEEDCKRNFNGDRYWFYTEKERALRAYAYYR</sequence>
<gene>
    <name evidence="1" type="ORF">ALECFALPRED_009979</name>
</gene>
<comment type="caution">
    <text evidence="1">The sequence shown here is derived from an EMBL/GenBank/DDBJ whole genome shotgun (WGS) entry which is preliminary data.</text>
</comment>
<accession>A0A8H3EX26</accession>
<dbReference type="AlphaFoldDB" id="A0A8H3EX26"/>
<evidence type="ECO:0000313" key="2">
    <source>
        <dbReference type="Proteomes" id="UP000664203"/>
    </source>
</evidence>
<dbReference type="EMBL" id="CAJPDR010000080">
    <property type="protein sequence ID" value="CAF9915101.1"/>
    <property type="molecule type" value="Genomic_DNA"/>
</dbReference>
<proteinExistence type="predicted"/>
<dbReference type="SUPFAM" id="SSF52047">
    <property type="entry name" value="RNI-like"/>
    <property type="match status" value="1"/>
</dbReference>
<organism evidence="1 2">
    <name type="scientific">Alectoria fallacina</name>
    <dbReference type="NCBI Taxonomy" id="1903189"/>
    <lineage>
        <taxon>Eukaryota</taxon>
        <taxon>Fungi</taxon>
        <taxon>Dikarya</taxon>
        <taxon>Ascomycota</taxon>
        <taxon>Pezizomycotina</taxon>
        <taxon>Lecanoromycetes</taxon>
        <taxon>OSLEUM clade</taxon>
        <taxon>Lecanoromycetidae</taxon>
        <taxon>Lecanorales</taxon>
        <taxon>Lecanorineae</taxon>
        <taxon>Parmeliaceae</taxon>
        <taxon>Alectoria</taxon>
    </lineage>
</organism>
<evidence type="ECO:0000313" key="1">
    <source>
        <dbReference type="EMBL" id="CAF9915101.1"/>
    </source>
</evidence>
<dbReference type="InterPro" id="IPR032675">
    <property type="entry name" value="LRR_dom_sf"/>
</dbReference>
<dbReference type="OrthoDB" id="5341239at2759"/>
<keyword evidence="2" id="KW-1185">Reference proteome</keyword>
<dbReference type="Gene3D" id="3.80.10.10">
    <property type="entry name" value="Ribonuclease Inhibitor"/>
    <property type="match status" value="1"/>
</dbReference>
<dbReference type="Proteomes" id="UP000664203">
    <property type="component" value="Unassembled WGS sequence"/>
</dbReference>
<reference evidence="1" key="1">
    <citation type="submission" date="2021-03" db="EMBL/GenBank/DDBJ databases">
        <authorList>
            <person name="Tagirdzhanova G."/>
        </authorList>
    </citation>
    <scope>NUCLEOTIDE SEQUENCE</scope>
</reference>